<accession>A0A2P6V5J4</accession>
<feature type="compositionally biased region" description="Low complexity" evidence="6">
    <location>
        <begin position="217"/>
        <end position="234"/>
    </location>
</feature>
<comment type="catalytic activity">
    <reaction evidence="5">
        <text>O-phospho-L-threonyl-[protein] + H2O = L-threonyl-[protein] + phosphate</text>
        <dbReference type="Rhea" id="RHEA:47004"/>
        <dbReference type="Rhea" id="RHEA-COMP:11060"/>
        <dbReference type="Rhea" id="RHEA-COMP:11605"/>
        <dbReference type="ChEBI" id="CHEBI:15377"/>
        <dbReference type="ChEBI" id="CHEBI:30013"/>
        <dbReference type="ChEBI" id="CHEBI:43474"/>
        <dbReference type="ChEBI" id="CHEBI:61977"/>
        <dbReference type="EC" id="3.1.3.16"/>
    </reaction>
</comment>
<protein>
    <recommendedName>
        <fullName evidence="5">Protein phosphatase</fullName>
        <ecNumber evidence="5">3.1.3.16</ecNumber>
    </recommendedName>
</protein>
<comment type="subcellular location">
    <subcellularLocation>
        <location evidence="1">Nucleus</location>
    </subcellularLocation>
</comment>
<dbReference type="InterPro" id="IPR001932">
    <property type="entry name" value="PPM-type_phosphatase-like_dom"/>
</dbReference>
<reference evidence="8 9" key="1">
    <citation type="journal article" date="2018" name="Plant J.">
        <title>Genome sequences of Chlorella sorokiniana UTEX 1602 and Micractinium conductrix SAG 241.80: implications to maltose excretion by a green alga.</title>
        <authorList>
            <person name="Arriola M.B."/>
            <person name="Velmurugan N."/>
            <person name="Zhang Y."/>
            <person name="Plunkett M.H."/>
            <person name="Hondzo H."/>
            <person name="Barney B.M."/>
        </authorList>
    </citation>
    <scope>NUCLEOTIDE SEQUENCE [LARGE SCALE GENOMIC DNA]</scope>
    <source>
        <strain evidence="8 9">SAG 241.80</strain>
    </source>
</reference>
<dbReference type="Proteomes" id="UP000239649">
    <property type="component" value="Unassembled WGS sequence"/>
</dbReference>
<evidence type="ECO:0000256" key="5">
    <source>
        <dbReference type="RuleBase" id="RU366020"/>
    </source>
</evidence>
<dbReference type="PROSITE" id="PS51746">
    <property type="entry name" value="PPM_2"/>
    <property type="match status" value="1"/>
</dbReference>
<comment type="cofactor">
    <cofactor evidence="5">
        <name>Mg(2+)</name>
        <dbReference type="ChEBI" id="CHEBI:18420"/>
    </cofactor>
</comment>
<evidence type="ECO:0000256" key="3">
    <source>
        <dbReference type="ARBA" id="ARBA00023163"/>
    </source>
</evidence>
<keyword evidence="5" id="KW-0460">Magnesium</keyword>
<name>A0A2P6V5J4_9CHLO</name>
<dbReference type="Gene3D" id="6.10.280.10">
    <property type="entry name" value="Mediator complex, subunit Med21"/>
    <property type="match status" value="1"/>
</dbReference>
<comment type="cofactor">
    <cofactor evidence="5">
        <name>Mn(2+)</name>
        <dbReference type="ChEBI" id="CHEBI:29035"/>
    </cofactor>
</comment>
<feature type="domain" description="PPM-type phosphatase" evidence="7">
    <location>
        <begin position="257"/>
        <end position="495"/>
    </location>
</feature>
<evidence type="ECO:0000259" key="7">
    <source>
        <dbReference type="PROSITE" id="PS51746"/>
    </source>
</evidence>
<dbReference type="GO" id="GO:0004722">
    <property type="term" value="F:protein serine/threonine phosphatase activity"/>
    <property type="evidence" value="ECO:0007669"/>
    <property type="project" value="UniProtKB-EC"/>
</dbReference>
<dbReference type="STRING" id="554055.A0A2P6V5J4"/>
<dbReference type="AlphaFoldDB" id="A0A2P6V5J4"/>
<dbReference type="SMART" id="SM00331">
    <property type="entry name" value="PP2C_SIG"/>
    <property type="match status" value="1"/>
</dbReference>
<dbReference type="PANTHER" id="PTHR12320:SF1">
    <property type="entry name" value="PROTEIN PHOSPHATASE PTC7 HOMOLOG"/>
    <property type="match status" value="1"/>
</dbReference>
<dbReference type="OrthoDB" id="60843at2759"/>
<dbReference type="SUPFAM" id="SSF81606">
    <property type="entry name" value="PP2C-like"/>
    <property type="match status" value="1"/>
</dbReference>
<keyword evidence="5" id="KW-0378">Hydrolase</keyword>
<keyword evidence="9" id="KW-1185">Reference proteome</keyword>
<keyword evidence="5" id="KW-0464">Manganese</keyword>
<keyword evidence="3" id="KW-0804">Transcription</keyword>
<comment type="catalytic activity">
    <reaction evidence="5">
        <text>O-phospho-L-seryl-[protein] + H2O = L-seryl-[protein] + phosphate</text>
        <dbReference type="Rhea" id="RHEA:20629"/>
        <dbReference type="Rhea" id="RHEA-COMP:9863"/>
        <dbReference type="Rhea" id="RHEA-COMP:11604"/>
        <dbReference type="ChEBI" id="CHEBI:15377"/>
        <dbReference type="ChEBI" id="CHEBI:29999"/>
        <dbReference type="ChEBI" id="CHEBI:43474"/>
        <dbReference type="ChEBI" id="CHEBI:83421"/>
        <dbReference type="EC" id="3.1.3.16"/>
    </reaction>
</comment>
<evidence type="ECO:0000256" key="2">
    <source>
        <dbReference type="ARBA" id="ARBA00023015"/>
    </source>
</evidence>
<evidence type="ECO:0000313" key="9">
    <source>
        <dbReference type="Proteomes" id="UP000239649"/>
    </source>
</evidence>
<organism evidence="8 9">
    <name type="scientific">Micractinium conductrix</name>
    <dbReference type="NCBI Taxonomy" id="554055"/>
    <lineage>
        <taxon>Eukaryota</taxon>
        <taxon>Viridiplantae</taxon>
        <taxon>Chlorophyta</taxon>
        <taxon>core chlorophytes</taxon>
        <taxon>Trebouxiophyceae</taxon>
        <taxon>Chlorellales</taxon>
        <taxon>Chlorellaceae</taxon>
        <taxon>Chlorella clade</taxon>
        <taxon>Micractinium</taxon>
    </lineage>
</organism>
<dbReference type="InterPro" id="IPR039123">
    <property type="entry name" value="PPTC7"/>
</dbReference>
<dbReference type="InterPro" id="IPR037212">
    <property type="entry name" value="Med7/Med21-like"/>
</dbReference>
<dbReference type="PANTHER" id="PTHR12320">
    <property type="entry name" value="PROTEIN PHOSPHATASE 2C"/>
    <property type="match status" value="1"/>
</dbReference>
<keyword evidence="5" id="KW-0904">Protein phosphatase</keyword>
<evidence type="ECO:0000256" key="6">
    <source>
        <dbReference type="SAM" id="MobiDB-lite"/>
    </source>
</evidence>
<comment type="caution">
    <text evidence="8">The sequence shown here is derived from an EMBL/GenBank/DDBJ whole genome shotgun (WGS) entry which is preliminary data.</text>
</comment>
<evidence type="ECO:0000256" key="1">
    <source>
        <dbReference type="ARBA" id="ARBA00004123"/>
    </source>
</evidence>
<evidence type="ECO:0000313" key="8">
    <source>
        <dbReference type="EMBL" id="PSC69359.1"/>
    </source>
</evidence>
<dbReference type="GO" id="GO:0016592">
    <property type="term" value="C:mediator complex"/>
    <property type="evidence" value="ECO:0007669"/>
    <property type="project" value="InterPro"/>
</dbReference>
<dbReference type="EMBL" id="LHPF02000027">
    <property type="protein sequence ID" value="PSC69359.1"/>
    <property type="molecule type" value="Genomic_DNA"/>
</dbReference>
<dbReference type="Gene3D" id="3.60.40.10">
    <property type="entry name" value="PPM-type phosphatase domain"/>
    <property type="match status" value="1"/>
</dbReference>
<keyword evidence="5" id="KW-0479">Metal-binding</keyword>
<gene>
    <name evidence="8" type="ORF">C2E20_7075</name>
</gene>
<dbReference type="SMART" id="SM00332">
    <property type="entry name" value="PP2Cc"/>
    <property type="match status" value="1"/>
</dbReference>
<sequence>MSSPPLDLVTSLQEATARLNAMLFNYVGALQRDAPPQLLKQGDVLVGGAAAGHSYDVQAQTEVMSKDLLAGLQELEGLIQQLPAPAGSTEGEEVAAAVMLLQQNAAAAVDLQAALSAASTKLVQLQDAHGLLAEVALAKPTAVATGLAAAACHSRVSARNFSSKAGAPSPRAVHVMSAWRSLLQRPAAVLLGTAAVSAGVWATQSEWRRQQHRPLQAASGAADPSPSARSTSCSATAAAGEDVGLAPYVPRLVLEAGAGMIPHPAKADRGGEDAFFICERGYAMGVADGVGGWAEVGVDPGLYSRELMRHANAATGTCQPGPNCPQHLLEVAYLSTAARGSSTACILCLENEHLHASNLGDSGFMIVRGGELLFMSPQQQHEFNFPYQIGSQDSMSDTPAVAQRFSVEVKPGDIVVAATDGLFDNVYPDEAASLVAASKERGETAQVAAVSLAQFARMRAADPTHLSPFAYGAQQLGYRYFGGKMDDITVLCAYVVPADSSGSIPGGGARASGALPPAAKL</sequence>
<dbReference type="InterPro" id="IPR036457">
    <property type="entry name" value="PPM-type-like_dom_sf"/>
</dbReference>
<comment type="similarity">
    <text evidence="5">Belongs to the PP2C family.</text>
</comment>
<keyword evidence="2" id="KW-0805">Transcription regulation</keyword>
<proteinExistence type="inferred from homology"/>
<dbReference type="SUPFAM" id="SSF140718">
    <property type="entry name" value="Mediator hinge subcomplex-like"/>
    <property type="match status" value="1"/>
</dbReference>
<dbReference type="GO" id="GO:0046872">
    <property type="term" value="F:metal ion binding"/>
    <property type="evidence" value="ECO:0007669"/>
    <property type="project" value="UniProtKB-UniRule"/>
</dbReference>
<dbReference type="EC" id="3.1.3.16" evidence="5"/>
<evidence type="ECO:0000256" key="4">
    <source>
        <dbReference type="ARBA" id="ARBA00023242"/>
    </source>
</evidence>
<keyword evidence="4" id="KW-0539">Nucleus</keyword>
<feature type="region of interest" description="Disordered" evidence="6">
    <location>
        <begin position="207"/>
        <end position="234"/>
    </location>
</feature>